<dbReference type="AlphaFoldDB" id="A0A8S1D0Y3"/>
<feature type="region of interest" description="Disordered" evidence="1">
    <location>
        <begin position="1"/>
        <end position="39"/>
    </location>
</feature>
<dbReference type="Proteomes" id="UP000494165">
    <property type="component" value="Unassembled WGS sequence"/>
</dbReference>
<protein>
    <submittedName>
        <fullName evidence="2">Uncharacterized protein</fullName>
    </submittedName>
</protein>
<feature type="compositionally biased region" description="Basic and acidic residues" evidence="1">
    <location>
        <begin position="252"/>
        <end position="261"/>
    </location>
</feature>
<evidence type="ECO:0000313" key="2">
    <source>
        <dbReference type="EMBL" id="CAB3373785.1"/>
    </source>
</evidence>
<evidence type="ECO:0000313" key="3">
    <source>
        <dbReference type="Proteomes" id="UP000494165"/>
    </source>
</evidence>
<reference evidence="2 3" key="1">
    <citation type="submission" date="2020-04" db="EMBL/GenBank/DDBJ databases">
        <authorList>
            <person name="Alioto T."/>
            <person name="Alioto T."/>
            <person name="Gomez Garrido J."/>
        </authorList>
    </citation>
    <scope>NUCLEOTIDE SEQUENCE [LARGE SCALE GENOMIC DNA]</scope>
</reference>
<keyword evidence="3" id="KW-1185">Reference proteome</keyword>
<sequence>MDDQSENSGRENVENSENENDENLVTEDIPEEGPAEITADAVEQVVPDPDVEASAECEVEENALFESAKDEASISEPGASVDLDLEQLLLDSETTVGDELFEEDENAEEESKDPKIELRSLEKRFSELEVDGDHAKGSVSKPKYQIKEFLESASNLKFEVVNTNTTFKLFLPTLKKIVEIPEWEKAVLKREQPLIRQAMQRARMRSRDYLCEMTRRDNRMIVSEARHIINYERAQRTKAQVLQRRRGCVKDLTEPPQRCDPRQSFGIKKRPTEHPPMPALHVSTRSKDNKFGARLRCARERYNKRSDDTWLHSEQLKLIRAAERLERCNMFNEKFATPPQEHNPWVLSPKSRKKRPSIPMPLHRY</sequence>
<feature type="compositionally biased region" description="Acidic residues" evidence="1">
    <location>
        <begin position="14"/>
        <end position="34"/>
    </location>
</feature>
<feature type="region of interest" description="Disordered" evidence="1">
    <location>
        <begin position="342"/>
        <end position="365"/>
    </location>
</feature>
<proteinExistence type="predicted"/>
<name>A0A8S1D0Y3_9INSE</name>
<comment type="caution">
    <text evidence="2">The sequence shown here is derived from an EMBL/GenBank/DDBJ whole genome shotgun (WGS) entry which is preliminary data.</text>
</comment>
<accession>A0A8S1D0Y3</accession>
<organism evidence="2 3">
    <name type="scientific">Cloeon dipterum</name>
    <dbReference type="NCBI Taxonomy" id="197152"/>
    <lineage>
        <taxon>Eukaryota</taxon>
        <taxon>Metazoa</taxon>
        <taxon>Ecdysozoa</taxon>
        <taxon>Arthropoda</taxon>
        <taxon>Hexapoda</taxon>
        <taxon>Insecta</taxon>
        <taxon>Pterygota</taxon>
        <taxon>Palaeoptera</taxon>
        <taxon>Ephemeroptera</taxon>
        <taxon>Pisciforma</taxon>
        <taxon>Baetidae</taxon>
        <taxon>Cloeon</taxon>
    </lineage>
</organism>
<evidence type="ECO:0000256" key="1">
    <source>
        <dbReference type="SAM" id="MobiDB-lite"/>
    </source>
</evidence>
<dbReference type="EMBL" id="CADEPI010000089">
    <property type="protein sequence ID" value="CAB3373785.1"/>
    <property type="molecule type" value="Genomic_DNA"/>
</dbReference>
<feature type="region of interest" description="Disordered" evidence="1">
    <location>
        <begin position="252"/>
        <end position="283"/>
    </location>
</feature>
<gene>
    <name evidence="2" type="ORF">CLODIP_2_CD04570</name>
</gene>